<name>A0A9X4LXE2_9ACTN</name>
<evidence type="ECO:0000259" key="9">
    <source>
        <dbReference type="Pfam" id="PF01061"/>
    </source>
</evidence>
<feature type="domain" description="ABC-2 type transporter transmembrane" evidence="9">
    <location>
        <begin position="42"/>
        <end position="253"/>
    </location>
</feature>
<protein>
    <submittedName>
        <fullName evidence="10">ABC transporter permease</fullName>
    </submittedName>
</protein>
<feature type="transmembrane region" description="Helical" evidence="8">
    <location>
        <begin position="171"/>
        <end position="192"/>
    </location>
</feature>
<keyword evidence="3" id="KW-0813">Transport</keyword>
<evidence type="ECO:0000256" key="5">
    <source>
        <dbReference type="ARBA" id="ARBA00022692"/>
    </source>
</evidence>
<feature type="transmembrane region" description="Helical" evidence="8">
    <location>
        <begin position="58"/>
        <end position="83"/>
    </location>
</feature>
<feature type="transmembrane region" description="Helical" evidence="8">
    <location>
        <begin position="141"/>
        <end position="159"/>
    </location>
</feature>
<keyword evidence="4" id="KW-1003">Cell membrane</keyword>
<evidence type="ECO:0000313" key="10">
    <source>
        <dbReference type="EMBL" id="MDG3014158.1"/>
    </source>
</evidence>
<proteinExistence type="inferred from homology"/>
<feature type="transmembrane region" description="Helical" evidence="8">
    <location>
        <begin position="89"/>
        <end position="109"/>
    </location>
</feature>
<evidence type="ECO:0000313" key="11">
    <source>
        <dbReference type="Proteomes" id="UP001152755"/>
    </source>
</evidence>
<feature type="transmembrane region" description="Helical" evidence="8">
    <location>
        <begin position="199"/>
        <end position="218"/>
    </location>
</feature>
<dbReference type="Pfam" id="PF01061">
    <property type="entry name" value="ABC2_membrane"/>
    <property type="match status" value="1"/>
</dbReference>
<dbReference type="PANTHER" id="PTHR30413:SF10">
    <property type="entry name" value="CAPSULE POLYSACCHARIDE EXPORT INNER-MEMBRANE PROTEIN CTRC"/>
    <property type="match status" value="1"/>
</dbReference>
<comment type="similarity">
    <text evidence="2">Belongs to the ABC-2 integral membrane protein family.</text>
</comment>
<dbReference type="GO" id="GO:0005886">
    <property type="term" value="C:plasma membrane"/>
    <property type="evidence" value="ECO:0007669"/>
    <property type="project" value="UniProtKB-SubCell"/>
</dbReference>
<evidence type="ECO:0000256" key="8">
    <source>
        <dbReference type="SAM" id="Phobius"/>
    </source>
</evidence>
<keyword evidence="6 8" id="KW-1133">Transmembrane helix</keyword>
<comment type="subcellular location">
    <subcellularLocation>
        <location evidence="1">Cell membrane</location>
        <topology evidence="1">Multi-pass membrane protein</topology>
    </subcellularLocation>
</comment>
<dbReference type="GO" id="GO:0140359">
    <property type="term" value="F:ABC-type transporter activity"/>
    <property type="evidence" value="ECO:0007669"/>
    <property type="project" value="InterPro"/>
</dbReference>
<evidence type="ECO:0000256" key="4">
    <source>
        <dbReference type="ARBA" id="ARBA00022475"/>
    </source>
</evidence>
<reference evidence="10" key="1">
    <citation type="submission" date="2022-08" db="EMBL/GenBank/DDBJ databases">
        <title>Genome analysis of Corynebacteriales strain.</title>
        <authorList>
            <person name="Lee S.D."/>
        </authorList>
    </citation>
    <scope>NUCLEOTIDE SEQUENCE</scope>
    <source>
        <strain evidence="10">D3-21</strain>
    </source>
</reference>
<dbReference type="EMBL" id="JANRHA010000003">
    <property type="protein sequence ID" value="MDG3014158.1"/>
    <property type="molecule type" value="Genomic_DNA"/>
</dbReference>
<evidence type="ECO:0000256" key="2">
    <source>
        <dbReference type="ARBA" id="ARBA00007783"/>
    </source>
</evidence>
<organism evidence="10 11">
    <name type="scientific">Speluncibacter jeojiensis</name>
    <dbReference type="NCBI Taxonomy" id="2710754"/>
    <lineage>
        <taxon>Bacteria</taxon>
        <taxon>Bacillati</taxon>
        <taxon>Actinomycetota</taxon>
        <taxon>Actinomycetes</taxon>
        <taxon>Mycobacteriales</taxon>
        <taxon>Speluncibacteraceae</taxon>
        <taxon>Speluncibacter</taxon>
    </lineage>
</organism>
<comment type="caution">
    <text evidence="10">The sequence shown here is derived from an EMBL/GenBank/DDBJ whole genome shotgun (WGS) entry which is preliminary data.</text>
</comment>
<feature type="transmembrane region" description="Helical" evidence="8">
    <location>
        <begin position="261"/>
        <end position="281"/>
    </location>
</feature>
<evidence type="ECO:0000256" key="3">
    <source>
        <dbReference type="ARBA" id="ARBA00022448"/>
    </source>
</evidence>
<dbReference type="Proteomes" id="UP001152755">
    <property type="component" value="Unassembled WGS sequence"/>
</dbReference>
<sequence length="292" mass="33193">MASVSADVSPAVAEQRPVVSDSRTFKRAFQDLRDGWQQRELWLHLGWQDIKQKYRRSVLGPFWITIATGVMALALGLLYSVILDQQMSYFLPYLTVGLIIWTLIQGCILEGSEVFIANEGLIKQLPSALSVHVYRLVWRQLLLFAHNLIIYVILILVFLGSHHLSWSSLMAIPALALLVLNGVWASLLFGIFATRYRDIAPLLNSMVQLLFYVTPIVWTTKVITDRGGKAADRAKLAEINPLYHYLDIIRAPMLGEPQQAYHWYIVIGCTVVGWALALLALRNYRARVPYWV</sequence>
<dbReference type="InterPro" id="IPR013525">
    <property type="entry name" value="ABC2_TM"/>
</dbReference>
<dbReference type="GO" id="GO:0015920">
    <property type="term" value="P:lipopolysaccharide transport"/>
    <property type="evidence" value="ECO:0007669"/>
    <property type="project" value="TreeGrafter"/>
</dbReference>
<keyword evidence="11" id="KW-1185">Reference proteome</keyword>
<accession>A0A9X4LXE2</accession>
<evidence type="ECO:0000256" key="7">
    <source>
        <dbReference type="ARBA" id="ARBA00023136"/>
    </source>
</evidence>
<dbReference type="PANTHER" id="PTHR30413">
    <property type="entry name" value="INNER MEMBRANE TRANSPORT PERMEASE"/>
    <property type="match status" value="1"/>
</dbReference>
<gene>
    <name evidence="10" type="ORF">NVS88_06270</name>
</gene>
<evidence type="ECO:0000256" key="1">
    <source>
        <dbReference type="ARBA" id="ARBA00004651"/>
    </source>
</evidence>
<keyword evidence="5 8" id="KW-0812">Transmembrane</keyword>
<keyword evidence="7 8" id="KW-0472">Membrane</keyword>
<evidence type="ECO:0000256" key="6">
    <source>
        <dbReference type="ARBA" id="ARBA00022989"/>
    </source>
</evidence>
<dbReference type="AlphaFoldDB" id="A0A9X4LXE2"/>